<sequence>MLEPTEQCSGSTEGEDHEVIEYMDNMDGSLHPALAHGPVLDPNTGLWVRRRSPSPVQLDFKDLYSECFIARDALVATANKYLARTNQSPVDIELRYDWASVQTALERACLALDKAAAKDKEVSGFTGKLKQGFHSLCRNAKTGKVFTALIPNDLMFSSALCGGLNIIFSALEQTGFHREAVYKALERLPQILGDHDGYIEIAADDAELHRRTAKLYAEVCWTLDHILKWFMMNAFVAGAKRLLNPSGFTTKLDDRMSEVKLATKSFKNHIARMMAQRQNELIQLQSHGLYQHALMSRQLGEIGFDLKDLRRLVMSVEREDILDGVRAQVFQSLQPVLQDGMKRLIAEHATGLIQTGGISPGPATPLSPPSPVPPPAPSPKVTPNRILKTFLYDRTLVPTDISALLALGSPSIGPTQLDTDRLHALQNNARLRAWLTIDEPSTLLLDGGASDALCNTTSYFVAHVVDSLRRQHQTWTGSTSPPITAITLAYFCSQHRDYRRDAAGSPAELAMSLLLQLVDTHRGFGEAALRDVLQRVVPDDVGSVVRALGRLVRALPPSAVVFVVVDGLSFFATPPERRAGGRKVVRWLLQSVCAQQPSQSQALGEDRCEGRGGPTVKLLVAGPTRLRFVEDLFDRDERVHIPADPPPLGVDRDVLC</sequence>
<dbReference type="PANTHER" id="PTHR40619:SF3">
    <property type="entry name" value="FUNGAL STAND N-TERMINAL GOODBYE DOMAIN-CONTAINING PROTEIN"/>
    <property type="match status" value="1"/>
</dbReference>
<evidence type="ECO:0000313" key="2">
    <source>
        <dbReference type="EMBL" id="KAK3376256.1"/>
    </source>
</evidence>
<dbReference type="Proteomes" id="UP001287356">
    <property type="component" value="Unassembled WGS sequence"/>
</dbReference>
<accession>A0AAE0N9Z3</accession>
<evidence type="ECO:0000313" key="3">
    <source>
        <dbReference type="Proteomes" id="UP001287356"/>
    </source>
</evidence>
<name>A0AAE0N9Z3_9PEZI</name>
<gene>
    <name evidence="2" type="ORF">B0T24DRAFT_217173</name>
</gene>
<feature type="region of interest" description="Disordered" evidence="1">
    <location>
        <begin position="356"/>
        <end position="380"/>
    </location>
</feature>
<dbReference type="EMBL" id="JAULSN010000003">
    <property type="protein sequence ID" value="KAK3376256.1"/>
    <property type="molecule type" value="Genomic_DNA"/>
</dbReference>
<reference evidence="2" key="1">
    <citation type="journal article" date="2023" name="Mol. Phylogenet. Evol.">
        <title>Genome-scale phylogeny and comparative genomics of the fungal order Sordariales.</title>
        <authorList>
            <person name="Hensen N."/>
            <person name="Bonometti L."/>
            <person name="Westerberg I."/>
            <person name="Brannstrom I.O."/>
            <person name="Guillou S."/>
            <person name="Cros-Aarteil S."/>
            <person name="Calhoun S."/>
            <person name="Haridas S."/>
            <person name="Kuo A."/>
            <person name="Mondo S."/>
            <person name="Pangilinan J."/>
            <person name="Riley R."/>
            <person name="LaButti K."/>
            <person name="Andreopoulos B."/>
            <person name="Lipzen A."/>
            <person name="Chen C."/>
            <person name="Yan M."/>
            <person name="Daum C."/>
            <person name="Ng V."/>
            <person name="Clum A."/>
            <person name="Steindorff A."/>
            <person name="Ohm R.A."/>
            <person name="Martin F."/>
            <person name="Silar P."/>
            <person name="Natvig D.O."/>
            <person name="Lalanne C."/>
            <person name="Gautier V."/>
            <person name="Ament-Velasquez S.L."/>
            <person name="Kruys A."/>
            <person name="Hutchinson M.I."/>
            <person name="Powell A.J."/>
            <person name="Barry K."/>
            <person name="Miller A.N."/>
            <person name="Grigoriev I.V."/>
            <person name="Debuchy R."/>
            <person name="Gladieux P."/>
            <person name="Hiltunen Thoren M."/>
            <person name="Johannesson H."/>
        </authorList>
    </citation>
    <scope>NUCLEOTIDE SEQUENCE</scope>
    <source>
        <strain evidence="2">CBS 958.72</strain>
    </source>
</reference>
<evidence type="ECO:0000256" key="1">
    <source>
        <dbReference type="SAM" id="MobiDB-lite"/>
    </source>
</evidence>
<proteinExistence type="predicted"/>
<dbReference type="AlphaFoldDB" id="A0AAE0N9Z3"/>
<organism evidence="2 3">
    <name type="scientific">Lasiosphaeria ovina</name>
    <dbReference type="NCBI Taxonomy" id="92902"/>
    <lineage>
        <taxon>Eukaryota</taxon>
        <taxon>Fungi</taxon>
        <taxon>Dikarya</taxon>
        <taxon>Ascomycota</taxon>
        <taxon>Pezizomycotina</taxon>
        <taxon>Sordariomycetes</taxon>
        <taxon>Sordariomycetidae</taxon>
        <taxon>Sordariales</taxon>
        <taxon>Lasiosphaeriaceae</taxon>
        <taxon>Lasiosphaeria</taxon>
    </lineage>
</organism>
<dbReference type="PANTHER" id="PTHR40619">
    <property type="entry name" value="FUNGAL STAND N-TERMINAL GOODBYE DOMAIN-CONTAINING PROTEIN"/>
    <property type="match status" value="1"/>
</dbReference>
<comment type="caution">
    <text evidence="2">The sequence shown here is derived from an EMBL/GenBank/DDBJ whole genome shotgun (WGS) entry which is preliminary data.</text>
</comment>
<feature type="compositionally biased region" description="Pro residues" evidence="1">
    <location>
        <begin position="362"/>
        <end position="380"/>
    </location>
</feature>
<keyword evidence="3" id="KW-1185">Reference proteome</keyword>
<protein>
    <submittedName>
        <fullName evidence="2">Uncharacterized protein</fullName>
    </submittedName>
</protein>
<reference evidence="2" key="2">
    <citation type="submission" date="2023-06" db="EMBL/GenBank/DDBJ databases">
        <authorList>
            <consortium name="Lawrence Berkeley National Laboratory"/>
            <person name="Haridas S."/>
            <person name="Hensen N."/>
            <person name="Bonometti L."/>
            <person name="Westerberg I."/>
            <person name="Brannstrom I.O."/>
            <person name="Guillou S."/>
            <person name="Cros-Aarteil S."/>
            <person name="Calhoun S."/>
            <person name="Kuo A."/>
            <person name="Mondo S."/>
            <person name="Pangilinan J."/>
            <person name="Riley R."/>
            <person name="Labutti K."/>
            <person name="Andreopoulos B."/>
            <person name="Lipzen A."/>
            <person name="Chen C."/>
            <person name="Yanf M."/>
            <person name="Daum C."/>
            <person name="Ng V."/>
            <person name="Clum A."/>
            <person name="Steindorff A."/>
            <person name="Ohm R."/>
            <person name="Martin F."/>
            <person name="Silar P."/>
            <person name="Natvig D."/>
            <person name="Lalanne C."/>
            <person name="Gautier V."/>
            <person name="Ament-Velasquez S.L."/>
            <person name="Kruys A."/>
            <person name="Hutchinson M.I."/>
            <person name="Powell A.J."/>
            <person name="Barry K."/>
            <person name="Miller A.N."/>
            <person name="Grigoriev I.V."/>
            <person name="Debuchy R."/>
            <person name="Gladieux P."/>
            <person name="Thoren M.H."/>
            <person name="Johannesson H."/>
        </authorList>
    </citation>
    <scope>NUCLEOTIDE SEQUENCE</scope>
    <source>
        <strain evidence="2">CBS 958.72</strain>
    </source>
</reference>